<dbReference type="AlphaFoldDB" id="A0A4S2BNC0"/>
<comment type="cofactor">
    <cofactor evidence="1">
        <name>FMN</name>
        <dbReference type="ChEBI" id="CHEBI:58210"/>
    </cofactor>
</comment>
<dbReference type="PANTHER" id="PTHR43673:SF2">
    <property type="entry name" value="NITROREDUCTASE"/>
    <property type="match status" value="1"/>
</dbReference>
<organism evidence="7 8">
    <name type="scientific">Lactobacillus intestinalis</name>
    <dbReference type="NCBI Taxonomy" id="151781"/>
    <lineage>
        <taxon>Bacteria</taxon>
        <taxon>Bacillati</taxon>
        <taxon>Bacillota</taxon>
        <taxon>Bacilli</taxon>
        <taxon>Lactobacillales</taxon>
        <taxon>Lactobacillaceae</taxon>
        <taxon>Lactobacillus</taxon>
    </lineage>
</organism>
<evidence type="ECO:0000256" key="1">
    <source>
        <dbReference type="ARBA" id="ARBA00001917"/>
    </source>
</evidence>
<dbReference type="PANTHER" id="PTHR43673">
    <property type="entry name" value="NAD(P)H NITROREDUCTASE YDGI-RELATED"/>
    <property type="match status" value="1"/>
</dbReference>
<keyword evidence="4" id="KW-0288">FMN</keyword>
<feature type="domain" description="Putative nitroreductase TM1586" evidence="6">
    <location>
        <begin position="1"/>
        <end position="148"/>
    </location>
</feature>
<dbReference type="InterPro" id="IPR000415">
    <property type="entry name" value="Nitroreductase-like"/>
</dbReference>
<dbReference type="InterPro" id="IPR029478">
    <property type="entry name" value="TM1586_NiRdase"/>
</dbReference>
<dbReference type="Pfam" id="PF14512">
    <property type="entry name" value="TM1586_NiRdase"/>
    <property type="match status" value="1"/>
</dbReference>
<dbReference type="RefSeq" id="WP_004044147.1">
    <property type="nucleotide sequence ID" value="NZ_AQFR02000001.1"/>
</dbReference>
<accession>A0A4S2BNC0</accession>
<dbReference type="Gene3D" id="3.40.109.10">
    <property type="entry name" value="NADH Oxidase"/>
    <property type="match status" value="1"/>
</dbReference>
<comment type="similarity">
    <text evidence="2">Belongs to the nitroreductase family.</text>
</comment>
<dbReference type="SUPFAM" id="SSF55469">
    <property type="entry name" value="FMN-dependent nitroreductase-like"/>
    <property type="match status" value="1"/>
</dbReference>
<sequence length="160" mass="18106">MNAIFERRAVREYRDQKVDDEKIKKLIESFQAAPCALHQTDVMELSVITVPELLKKLEEKTKNSCYNAPLVFMINTKKDSQFGERDAFVAAENVMVEAFDLGLASVYVMGGVIALNKFPDLQKELGMDDGFETAVLLPIGYAADNSQPEDRSHRYKVVRK</sequence>
<comment type="caution">
    <text evidence="7">The sequence shown here is derived from an EMBL/GenBank/DDBJ whole genome shotgun (WGS) entry which is preliminary data.</text>
</comment>
<evidence type="ECO:0000313" key="7">
    <source>
        <dbReference type="EMBL" id="TGY16546.1"/>
    </source>
</evidence>
<evidence type="ECO:0000256" key="2">
    <source>
        <dbReference type="ARBA" id="ARBA00007118"/>
    </source>
</evidence>
<gene>
    <name evidence="7" type="ORF">E5351_02995</name>
</gene>
<name>A0A4S2BNC0_9LACO</name>
<evidence type="ECO:0000256" key="3">
    <source>
        <dbReference type="ARBA" id="ARBA00022630"/>
    </source>
</evidence>
<keyword evidence="5" id="KW-0560">Oxidoreductase</keyword>
<evidence type="ECO:0000256" key="5">
    <source>
        <dbReference type="ARBA" id="ARBA00023002"/>
    </source>
</evidence>
<dbReference type="GO" id="GO:0016491">
    <property type="term" value="F:oxidoreductase activity"/>
    <property type="evidence" value="ECO:0007669"/>
    <property type="project" value="UniProtKB-KW"/>
</dbReference>
<dbReference type="EMBL" id="SRYV01000004">
    <property type="protein sequence ID" value="TGY16546.1"/>
    <property type="molecule type" value="Genomic_DNA"/>
</dbReference>
<reference evidence="7 8" key="1">
    <citation type="submission" date="2019-04" db="EMBL/GenBank/DDBJ databases">
        <title>Microbes associate with the intestines of laboratory mice.</title>
        <authorList>
            <person name="Navarre W."/>
            <person name="Wong E."/>
            <person name="Huang K."/>
            <person name="Tropini C."/>
            <person name="Ng K."/>
            <person name="Yu B."/>
        </authorList>
    </citation>
    <scope>NUCLEOTIDE SEQUENCE [LARGE SCALE GENOMIC DNA]</scope>
    <source>
        <strain evidence="7 8">NM61_E11</strain>
    </source>
</reference>
<evidence type="ECO:0000259" key="6">
    <source>
        <dbReference type="Pfam" id="PF14512"/>
    </source>
</evidence>
<evidence type="ECO:0000256" key="4">
    <source>
        <dbReference type="ARBA" id="ARBA00022643"/>
    </source>
</evidence>
<dbReference type="CDD" id="cd02062">
    <property type="entry name" value="Nitro_FMN_reductase"/>
    <property type="match status" value="1"/>
</dbReference>
<dbReference type="Proteomes" id="UP000309117">
    <property type="component" value="Unassembled WGS sequence"/>
</dbReference>
<protein>
    <submittedName>
        <fullName evidence="7">Nitroreductase family protein</fullName>
    </submittedName>
</protein>
<evidence type="ECO:0000313" key="8">
    <source>
        <dbReference type="Proteomes" id="UP000309117"/>
    </source>
</evidence>
<keyword evidence="3" id="KW-0285">Flavoprotein</keyword>
<proteinExistence type="inferred from homology"/>